<sequence length="187" mass="20495">MHCSRASDTFVGPKRHEARPNKGNCRSNGNTPLLVLALTGGRHPQPTFDRPGGSKGDFRRAKPTERTSKRAPLRAKTQRGKARSVSQRGNAREAAAAGRREAVARNESQTSAARTAKRYSPPRRWTSKRLASFLWLFGCNWTFSVGAERLGALDLPTNESRAASGVAEQGRKIFESKLQYFGSAGIN</sequence>
<evidence type="ECO:0000313" key="3">
    <source>
        <dbReference type="WBParaSite" id="TMUE_0000000279.1"/>
    </source>
</evidence>
<proteinExistence type="predicted"/>
<evidence type="ECO:0000256" key="1">
    <source>
        <dbReference type="SAM" id="MobiDB-lite"/>
    </source>
</evidence>
<feature type="compositionally biased region" description="Basic residues" evidence="1">
    <location>
        <begin position="69"/>
        <end position="82"/>
    </location>
</feature>
<reference evidence="3 4" key="3">
    <citation type="submission" date="2019-12" db="UniProtKB">
        <authorList>
            <consortium name="WormBaseParasite"/>
        </authorList>
    </citation>
    <scope>IDENTIFICATION</scope>
</reference>
<evidence type="ECO:0000313" key="4">
    <source>
        <dbReference type="WBParaSite" id="TMUE_2000006522.1"/>
    </source>
</evidence>
<dbReference type="AlphaFoldDB" id="A0A5S6PZG7"/>
<name>A0A5S6PZG7_TRIMR</name>
<dbReference type="WBParaSite" id="TMUE_0000000279.1">
    <property type="protein sequence ID" value="TMUE_0000000279.1"/>
    <property type="gene ID" value="WBGene00296220"/>
</dbReference>
<protein>
    <submittedName>
        <fullName evidence="3 4">Uncharacterized protein</fullName>
    </submittedName>
</protein>
<dbReference type="Proteomes" id="UP000046395">
    <property type="component" value="Unassembled WGS sequence"/>
</dbReference>
<reference evidence="2" key="2">
    <citation type="submission" date="2014-03" db="EMBL/GenBank/DDBJ databases">
        <title>The whipworm genome and dual-species transcriptomics of an intimate host-pathogen interaction.</title>
        <authorList>
            <person name="Foth B.J."/>
            <person name="Tsai I.J."/>
            <person name="Reid A.J."/>
            <person name="Bancroft A.J."/>
            <person name="Nichol S."/>
            <person name="Tracey A."/>
            <person name="Holroyd N."/>
            <person name="Cotton J.A."/>
            <person name="Stanley E.J."/>
            <person name="Zarowiecki M."/>
            <person name="Liu J.Z."/>
            <person name="Huckvale T."/>
            <person name="Cooper P.J."/>
            <person name="Grencis R.K."/>
            <person name="Berriman M."/>
        </authorList>
    </citation>
    <scope>NUCLEOTIDE SEQUENCE [LARGE SCALE GENOMIC DNA]</scope>
    <source>
        <strain evidence="2">Edinburgh</strain>
    </source>
</reference>
<dbReference type="WBParaSite" id="TMUE_2000006522.1">
    <property type="protein sequence ID" value="TMUE_2000006522.1"/>
    <property type="gene ID" value="WBGene00299636"/>
</dbReference>
<keyword evidence="2" id="KW-1185">Reference proteome</keyword>
<organism evidence="2 3">
    <name type="scientific">Trichuris muris</name>
    <name type="common">Mouse whipworm</name>
    <dbReference type="NCBI Taxonomy" id="70415"/>
    <lineage>
        <taxon>Eukaryota</taxon>
        <taxon>Metazoa</taxon>
        <taxon>Ecdysozoa</taxon>
        <taxon>Nematoda</taxon>
        <taxon>Enoplea</taxon>
        <taxon>Dorylaimia</taxon>
        <taxon>Trichinellida</taxon>
        <taxon>Trichuridae</taxon>
        <taxon>Trichuris</taxon>
    </lineage>
</organism>
<reference evidence="2" key="1">
    <citation type="submission" date="2013-11" db="EMBL/GenBank/DDBJ databases">
        <authorList>
            <person name="Aslett M."/>
        </authorList>
    </citation>
    <scope>NUCLEOTIDE SEQUENCE [LARGE SCALE GENOMIC DNA]</scope>
    <source>
        <strain evidence="2">Edinburgh</strain>
    </source>
</reference>
<accession>A0A5S6PZG7</accession>
<feature type="compositionally biased region" description="Basic and acidic residues" evidence="1">
    <location>
        <begin position="56"/>
        <end position="68"/>
    </location>
</feature>
<feature type="compositionally biased region" description="Low complexity" evidence="1">
    <location>
        <begin position="88"/>
        <end position="97"/>
    </location>
</feature>
<feature type="region of interest" description="Disordered" evidence="1">
    <location>
        <begin position="1"/>
        <end position="122"/>
    </location>
</feature>
<evidence type="ECO:0000313" key="2">
    <source>
        <dbReference type="Proteomes" id="UP000046395"/>
    </source>
</evidence>